<comment type="caution">
    <text evidence="11">The sequence shown here is derived from an EMBL/GenBank/DDBJ whole genome shotgun (WGS) entry which is preliminary data.</text>
</comment>
<dbReference type="OrthoDB" id="9808461at2"/>
<dbReference type="RefSeq" id="WP_048849868.1">
    <property type="nucleotide sequence ID" value="NZ_BALE01000038.1"/>
</dbReference>
<evidence type="ECO:0000256" key="5">
    <source>
        <dbReference type="ARBA" id="ARBA00022692"/>
    </source>
</evidence>
<sequence>MFGRFERTVAGRYLRARRGERFVSIIAIFSLIGIALGVATLIIVMAVMNGFKADLMSRILGLNGDLSVFAYGRPIENYGDTVAAIRQVPGVTKVLPIAEGTVLIQAGSYSSGAEARGIAPADLQKFTAISSGIEAGTLADFHGDDAIAVGESLAAHAGLSVGSSLTLLSPNGQATPFGTMPRIRTYHVVAIFDAGVNDYDSSVVLMPLESAQKFLMMPDAVSLIQISTADPLAVQPVTREVVSRLDDPRLRVLDWTQQNNAFLGAVTVEQNVMFLILTLIIVVAAFNVISSLIMMVKDKTRDVAVLRTLGASRGAVMRIFLMCGAFVGIVGTVAGTLIGVVFCVNIRRIQTAVEHITGAQVFNPQVYYLEHLPEKLIWGQVIEVVLLALALSLLATLYPSWRAAKTDPIEALRHE</sequence>
<evidence type="ECO:0000313" key="11">
    <source>
        <dbReference type="EMBL" id="GAN55048.1"/>
    </source>
</evidence>
<dbReference type="InterPro" id="IPR003838">
    <property type="entry name" value="ABC3_permease_C"/>
</dbReference>
<keyword evidence="5 8" id="KW-0812">Transmembrane</keyword>
<name>A0A0D6MP34_9PROT</name>
<evidence type="ECO:0000259" key="10">
    <source>
        <dbReference type="Pfam" id="PF12704"/>
    </source>
</evidence>
<dbReference type="InterPro" id="IPR051447">
    <property type="entry name" value="Lipoprotein-release_system"/>
</dbReference>
<keyword evidence="4" id="KW-1003">Cell membrane</keyword>
<keyword evidence="11" id="KW-0449">Lipoprotein</keyword>
<dbReference type="GO" id="GO:0098797">
    <property type="term" value="C:plasma membrane protein complex"/>
    <property type="evidence" value="ECO:0007669"/>
    <property type="project" value="TreeGrafter"/>
</dbReference>
<feature type="transmembrane region" description="Helical" evidence="8">
    <location>
        <begin position="377"/>
        <end position="398"/>
    </location>
</feature>
<gene>
    <name evidence="11" type="ORF">Tasa_038_029</name>
</gene>
<dbReference type="InterPro" id="IPR011925">
    <property type="entry name" value="LolCE_TM"/>
</dbReference>
<dbReference type="AlphaFoldDB" id="A0A0D6MP34"/>
<keyword evidence="6 8" id="KW-1133">Transmembrane helix</keyword>
<dbReference type="GO" id="GO:0042953">
    <property type="term" value="P:lipoprotein transport"/>
    <property type="evidence" value="ECO:0007669"/>
    <property type="project" value="InterPro"/>
</dbReference>
<keyword evidence="3" id="KW-0813">Transport</keyword>
<evidence type="ECO:0000256" key="3">
    <source>
        <dbReference type="ARBA" id="ARBA00022448"/>
    </source>
</evidence>
<evidence type="ECO:0000256" key="2">
    <source>
        <dbReference type="ARBA" id="ARBA00005236"/>
    </source>
</evidence>
<dbReference type="STRING" id="1231623.Tasa_038_029"/>
<protein>
    <submittedName>
        <fullName evidence="11">Lipoprotein releasing system transmembrane protein</fullName>
    </submittedName>
</protein>
<proteinExistence type="inferred from homology"/>
<dbReference type="NCBIfam" id="TIGR02212">
    <property type="entry name" value="lolCE"/>
    <property type="match status" value="1"/>
</dbReference>
<accession>A0A0D6MP34</accession>
<dbReference type="GO" id="GO:0044874">
    <property type="term" value="P:lipoprotein localization to outer membrane"/>
    <property type="evidence" value="ECO:0007669"/>
    <property type="project" value="TreeGrafter"/>
</dbReference>
<dbReference type="Pfam" id="PF02687">
    <property type="entry name" value="FtsX"/>
    <property type="match status" value="1"/>
</dbReference>
<dbReference type="InterPro" id="IPR025857">
    <property type="entry name" value="MacB_PCD"/>
</dbReference>
<dbReference type="EMBL" id="BALE01000038">
    <property type="protein sequence ID" value="GAN55048.1"/>
    <property type="molecule type" value="Genomic_DNA"/>
</dbReference>
<comment type="subcellular location">
    <subcellularLocation>
        <location evidence="1">Cell membrane</location>
        <topology evidence="1">Multi-pass membrane protein</topology>
    </subcellularLocation>
</comment>
<organism evidence="11 12">
    <name type="scientific">Tanticharoenia sakaeratensis NBRC 103193</name>
    <dbReference type="NCBI Taxonomy" id="1231623"/>
    <lineage>
        <taxon>Bacteria</taxon>
        <taxon>Pseudomonadati</taxon>
        <taxon>Pseudomonadota</taxon>
        <taxon>Alphaproteobacteria</taxon>
        <taxon>Acetobacterales</taxon>
        <taxon>Acetobacteraceae</taxon>
        <taxon>Tanticharoenia</taxon>
    </lineage>
</organism>
<comment type="similarity">
    <text evidence="2">Belongs to the ABC-4 integral membrane protein family. LolC/E subfamily.</text>
</comment>
<dbReference type="PANTHER" id="PTHR30489:SF0">
    <property type="entry name" value="LIPOPROTEIN-RELEASING SYSTEM TRANSMEMBRANE PROTEIN LOLE"/>
    <property type="match status" value="1"/>
</dbReference>
<dbReference type="Proteomes" id="UP000032679">
    <property type="component" value="Unassembled WGS sequence"/>
</dbReference>
<evidence type="ECO:0000256" key="4">
    <source>
        <dbReference type="ARBA" id="ARBA00022475"/>
    </source>
</evidence>
<evidence type="ECO:0000313" key="12">
    <source>
        <dbReference type="Proteomes" id="UP000032679"/>
    </source>
</evidence>
<keyword evidence="7 8" id="KW-0472">Membrane</keyword>
<dbReference type="PANTHER" id="PTHR30489">
    <property type="entry name" value="LIPOPROTEIN-RELEASING SYSTEM TRANSMEMBRANE PROTEIN LOLE"/>
    <property type="match status" value="1"/>
</dbReference>
<evidence type="ECO:0000256" key="8">
    <source>
        <dbReference type="SAM" id="Phobius"/>
    </source>
</evidence>
<evidence type="ECO:0000259" key="9">
    <source>
        <dbReference type="Pfam" id="PF02687"/>
    </source>
</evidence>
<keyword evidence="12" id="KW-1185">Reference proteome</keyword>
<reference evidence="11 12" key="1">
    <citation type="submission" date="2012-10" db="EMBL/GenBank/DDBJ databases">
        <title>Genome sequencing of Tanticharoenia sakaeratensis NBRC 103193.</title>
        <authorList>
            <person name="Azuma Y."/>
            <person name="Hadano H."/>
            <person name="Hirakawa H."/>
            <person name="Matsushita K."/>
        </authorList>
    </citation>
    <scope>NUCLEOTIDE SEQUENCE [LARGE SCALE GENOMIC DNA]</scope>
    <source>
        <strain evidence="11 12">NBRC 103193</strain>
    </source>
</reference>
<dbReference type="Pfam" id="PF12704">
    <property type="entry name" value="MacB_PCD"/>
    <property type="match status" value="1"/>
</dbReference>
<evidence type="ECO:0000256" key="1">
    <source>
        <dbReference type="ARBA" id="ARBA00004651"/>
    </source>
</evidence>
<feature type="transmembrane region" description="Helical" evidence="8">
    <location>
        <begin position="272"/>
        <end position="294"/>
    </location>
</feature>
<feature type="transmembrane region" description="Helical" evidence="8">
    <location>
        <begin position="21"/>
        <end position="48"/>
    </location>
</feature>
<feature type="transmembrane region" description="Helical" evidence="8">
    <location>
        <begin position="315"/>
        <end position="342"/>
    </location>
</feature>
<evidence type="ECO:0000256" key="7">
    <source>
        <dbReference type="ARBA" id="ARBA00023136"/>
    </source>
</evidence>
<feature type="domain" description="ABC3 transporter permease C-terminal" evidence="9">
    <location>
        <begin position="275"/>
        <end position="408"/>
    </location>
</feature>
<feature type="domain" description="MacB-like periplasmic core" evidence="10">
    <location>
        <begin position="29"/>
        <end position="241"/>
    </location>
</feature>
<evidence type="ECO:0000256" key="6">
    <source>
        <dbReference type="ARBA" id="ARBA00022989"/>
    </source>
</evidence>